<dbReference type="RefSeq" id="WP_386395088.1">
    <property type="nucleotide sequence ID" value="NZ_JBHSPT010000019.1"/>
</dbReference>
<proteinExistence type="predicted"/>
<evidence type="ECO:0000313" key="5">
    <source>
        <dbReference type="Proteomes" id="UP001596242"/>
    </source>
</evidence>
<feature type="transmembrane region" description="Helical" evidence="2">
    <location>
        <begin position="258"/>
        <end position="279"/>
    </location>
</feature>
<feature type="transmembrane region" description="Helical" evidence="2">
    <location>
        <begin position="78"/>
        <end position="96"/>
    </location>
</feature>
<feature type="domain" description="Low molecular weight protein antigen 6 PH" evidence="3">
    <location>
        <begin position="128"/>
        <end position="197"/>
    </location>
</feature>
<feature type="transmembrane region" description="Helical" evidence="2">
    <location>
        <begin position="108"/>
        <end position="131"/>
    </location>
</feature>
<accession>A0ABW1LVE5</accession>
<dbReference type="EMBL" id="JBHSPT010000019">
    <property type="protein sequence ID" value="MFC6055581.1"/>
    <property type="molecule type" value="Genomic_DNA"/>
</dbReference>
<feature type="compositionally biased region" description="Low complexity" evidence="1">
    <location>
        <begin position="212"/>
        <end position="221"/>
    </location>
</feature>
<protein>
    <submittedName>
        <fullName evidence="4">PH domain-containing protein</fullName>
    </submittedName>
</protein>
<evidence type="ECO:0000256" key="1">
    <source>
        <dbReference type="SAM" id="MobiDB-lite"/>
    </source>
</evidence>
<feature type="region of interest" description="Disordered" evidence="1">
    <location>
        <begin position="1"/>
        <end position="63"/>
    </location>
</feature>
<sequence>MTTPEPQPSDREPAEPAQSTEPAESAGSATSSEPSESSAASESPEASEPADSPAAASAASEGPAAAEPKYADRVYRSTSGLVGGVLILGLACWLGVDAVVVGEGDTPWLALAALLFLVPLVAAYTLVPAVYANEDRLRVRNPFRTITLPWGRVVSLRSGYTNEVFSEEGDKYQLWALPVSLRARKKASRRDQRAMGDRALGAEASLGGGTARRGSSAAGVSDRPAERAQTDRSMDELRELHESRGSEASAQGEVSVRWAYEIIAPSVAGAVLLAVLLGFG</sequence>
<reference evidence="5" key="1">
    <citation type="journal article" date="2019" name="Int. J. Syst. Evol. Microbiol.">
        <title>The Global Catalogue of Microorganisms (GCM) 10K type strain sequencing project: providing services to taxonomists for standard genome sequencing and annotation.</title>
        <authorList>
            <consortium name="The Broad Institute Genomics Platform"/>
            <consortium name="The Broad Institute Genome Sequencing Center for Infectious Disease"/>
            <person name="Wu L."/>
            <person name="Ma J."/>
        </authorList>
    </citation>
    <scope>NUCLEOTIDE SEQUENCE [LARGE SCALE GENOMIC DNA]</scope>
    <source>
        <strain evidence="5">JCM 12763</strain>
    </source>
</reference>
<feature type="compositionally biased region" description="Low complexity" evidence="1">
    <location>
        <begin position="19"/>
        <end position="63"/>
    </location>
</feature>
<evidence type="ECO:0000259" key="3">
    <source>
        <dbReference type="Pfam" id="PF10756"/>
    </source>
</evidence>
<organism evidence="4 5">
    <name type="scientific">Streptomyces pratens</name>
    <dbReference type="NCBI Taxonomy" id="887456"/>
    <lineage>
        <taxon>Bacteria</taxon>
        <taxon>Bacillati</taxon>
        <taxon>Actinomycetota</taxon>
        <taxon>Actinomycetes</taxon>
        <taxon>Kitasatosporales</taxon>
        <taxon>Streptomycetaceae</taxon>
        <taxon>Streptomyces</taxon>
    </lineage>
</organism>
<comment type="caution">
    <text evidence="4">The sequence shown here is derived from an EMBL/GenBank/DDBJ whole genome shotgun (WGS) entry which is preliminary data.</text>
</comment>
<keyword evidence="2" id="KW-0812">Transmembrane</keyword>
<keyword evidence="2" id="KW-0472">Membrane</keyword>
<dbReference type="Pfam" id="PF10756">
    <property type="entry name" value="bPH_6"/>
    <property type="match status" value="1"/>
</dbReference>
<keyword evidence="2" id="KW-1133">Transmembrane helix</keyword>
<gene>
    <name evidence="4" type="ORF">ACFP50_08950</name>
</gene>
<name>A0ABW1LVE5_9ACTN</name>
<evidence type="ECO:0000256" key="2">
    <source>
        <dbReference type="SAM" id="Phobius"/>
    </source>
</evidence>
<feature type="region of interest" description="Disordered" evidence="1">
    <location>
        <begin position="204"/>
        <end position="246"/>
    </location>
</feature>
<evidence type="ECO:0000313" key="4">
    <source>
        <dbReference type="EMBL" id="MFC6055581.1"/>
    </source>
</evidence>
<dbReference type="Proteomes" id="UP001596242">
    <property type="component" value="Unassembled WGS sequence"/>
</dbReference>
<keyword evidence="5" id="KW-1185">Reference proteome</keyword>
<feature type="compositionally biased region" description="Basic and acidic residues" evidence="1">
    <location>
        <begin position="223"/>
        <end position="245"/>
    </location>
</feature>
<dbReference type="InterPro" id="IPR019692">
    <property type="entry name" value="CFP-6_PH"/>
</dbReference>